<evidence type="ECO:0000256" key="3">
    <source>
        <dbReference type="ARBA" id="ARBA00013255"/>
    </source>
</evidence>
<keyword evidence="4 13" id="KW-0436">Ligase</keyword>
<dbReference type="SUPFAM" id="SSF51246">
    <property type="entry name" value="Rudiment single hybrid motif"/>
    <property type="match status" value="1"/>
</dbReference>
<evidence type="ECO:0000256" key="11">
    <source>
        <dbReference type="PROSITE-ProRule" id="PRU00409"/>
    </source>
</evidence>
<dbReference type="SMART" id="SM01210">
    <property type="entry name" value="GARS_C"/>
    <property type="match status" value="1"/>
</dbReference>
<comment type="similarity">
    <text evidence="8">Belongs to the GARS family.</text>
</comment>
<dbReference type="EMBL" id="BMUL01000013">
    <property type="protein sequence ID" value="GHA98279.1"/>
    <property type="molecule type" value="Genomic_DNA"/>
</dbReference>
<dbReference type="InterPro" id="IPR016185">
    <property type="entry name" value="PreATP-grasp_dom_sf"/>
</dbReference>
<dbReference type="InterPro" id="IPR020561">
    <property type="entry name" value="PRibGlycinamid_synth_ATP-grasp"/>
</dbReference>
<evidence type="ECO:0000256" key="7">
    <source>
        <dbReference type="ARBA" id="ARBA00022840"/>
    </source>
</evidence>
<dbReference type="SUPFAM" id="SSF56059">
    <property type="entry name" value="Glutathione synthetase ATP-binding domain-like"/>
    <property type="match status" value="1"/>
</dbReference>
<comment type="cofactor">
    <cofactor evidence="1">
        <name>Mn(2+)</name>
        <dbReference type="ChEBI" id="CHEBI:29035"/>
    </cofactor>
</comment>
<keyword evidence="7 11" id="KW-0067">ATP-binding</keyword>
<comment type="pathway">
    <text evidence="2">Purine metabolism; IMP biosynthesis via de novo pathway; N(1)-(5-phospho-D-ribosyl)glycinamide from 5-phospho-alpha-D-ribose 1-diphosphate: step 2/2.</text>
</comment>
<dbReference type="InterPro" id="IPR020560">
    <property type="entry name" value="PRibGlycinamide_synth_C-dom"/>
</dbReference>
<comment type="caution">
    <text evidence="13">The sequence shown here is derived from an EMBL/GenBank/DDBJ whole genome shotgun (WGS) entry which is preliminary data.</text>
</comment>
<gene>
    <name evidence="13" type="primary">purD</name>
    <name evidence="13" type="ORF">GCM10010305_47170</name>
</gene>
<dbReference type="EC" id="6.3.4.13" evidence="3"/>
<dbReference type="RefSeq" id="WP_189980673.1">
    <property type="nucleotide sequence ID" value="NZ_BMUL01000013.1"/>
</dbReference>
<dbReference type="Gene3D" id="3.40.50.20">
    <property type="match status" value="1"/>
</dbReference>
<dbReference type="InterPro" id="IPR037123">
    <property type="entry name" value="PRibGlycinamide_synth_C_sf"/>
</dbReference>
<keyword evidence="5 11" id="KW-0547">Nucleotide-binding</keyword>
<evidence type="ECO:0000313" key="13">
    <source>
        <dbReference type="EMBL" id="GHA98279.1"/>
    </source>
</evidence>
<evidence type="ECO:0000259" key="12">
    <source>
        <dbReference type="PROSITE" id="PS50975"/>
    </source>
</evidence>
<dbReference type="Pfam" id="PF02843">
    <property type="entry name" value="GARS_C"/>
    <property type="match status" value="1"/>
</dbReference>
<dbReference type="SUPFAM" id="SSF52440">
    <property type="entry name" value="PreATP-grasp domain"/>
    <property type="match status" value="1"/>
</dbReference>
<dbReference type="InterPro" id="IPR011761">
    <property type="entry name" value="ATP-grasp"/>
</dbReference>
<dbReference type="Gene3D" id="3.90.600.10">
    <property type="entry name" value="Phosphoribosylglycinamide synthetase, C-terminal domain"/>
    <property type="match status" value="1"/>
</dbReference>
<evidence type="ECO:0000256" key="8">
    <source>
        <dbReference type="ARBA" id="ARBA00038345"/>
    </source>
</evidence>
<accession>A0A918WAH5</accession>
<dbReference type="InterPro" id="IPR020562">
    <property type="entry name" value="PRibGlycinamide_synth_N"/>
</dbReference>
<dbReference type="PROSITE" id="PS50975">
    <property type="entry name" value="ATP_GRASP"/>
    <property type="match status" value="1"/>
</dbReference>
<dbReference type="PANTHER" id="PTHR43472:SF1">
    <property type="entry name" value="PHOSPHORIBOSYLAMINE--GLYCINE LIGASE, CHLOROPLASTIC"/>
    <property type="match status" value="1"/>
</dbReference>
<dbReference type="GO" id="GO:0004637">
    <property type="term" value="F:phosphoribosylamine-glycine ligase activity"/>
    <property type="evidence" value="ECO:0007669"/>
    <property type="project" value="UniProtKB-EC"/>
</dbReference>
<evidence type="ECO:0000256" key="6">
    <source>
        <dbReference type="ARBA" id="ARBA00022755"/>
    </source>
</evidence>
<sequence length="449" mass="48077">MTTDHPTPGTGRRILVLDGTGRGHAVCELFTRTDPEAVVYYAPGCDVVEHDRIVPVGSLSLTNPRPTLEFLARNPVDLVFVSHIDALSRGFVEILRAFGHRVIGPSSEAAALEASKERGKRFCLDHGLPTAAHRSFTDPEAAKAYIRSLPYACVVKIDVLTPDGDGAVVCDTEAEATAAVDAFARAYGDAFKVVVEERLTGRELSVFALLDGESALLFPTALDFKRTLDQDAGGNCDGMGSVAPHPAASEALQQEIRTVLLEPLMRGIAADGLDYTGFVYLGTMMTDDGLKVIEINARFGDSEAEVVLPSVTSDFGALCEAVLDRRLHLAELRTDGLARCSVALTQGCLDPADPQAPPGWPFGAFETGQEVHGLDAVDPAEADVFYANLRRDADGRPVTSGGRVVHVVGRGTTADEARRAAYRQVGHISFRGMRHRDDIGAEPAVVVHH</sequence>
<feature type="domain" description="ATP-grasp" evidence="12">
    <location>
        <begin position="120"/>
        <end position="324"/>
    </location>
</feature>
<reference evidence="13" key="1">
    <citation type="journal article" date="2014" name="Int. J. Syst. Evol. Microbiol.">
        <title>Complete genome sequence of Corynebacterium casei LMG S-19264T (=DSM 44701T), isolated from a smear-ripened cheese.</title>
        <authorList>
            <consortium name="US DOE Joint Genome Institute (JGI-PGF)"/>
            <person name="Walter F."/>
            <person name="Albersmeier A."/>
            <person name="Kalinowski J."/>
            <person name="Ruckert C."/>
        </authorList>
    </citation>
    <scope>NUCLEOTIDE SEQUENCE</scope>
    <source>
        <strain evidence="13">JCM 4518</strain>
    </source>
</reference>
<evidence type="ECO:0000256" key="9">
    <source>
        <dbReference type="ARBA" id="ARBA00042242"/>
    </source>
</evidence>
<dbReference type="Pfam" id="PF02844">
    <property type="entry name" value="GARS_N"/>
    <property type="match status" value="1"/>
</dbReference>
<evidence type="ECO:0000256" key="4">
    <source>
        <dbReference type="ARBA" id="ARBA00022598"/>
    </source>
</evidence>
<proteinExistence type="inferred from homology"/>
<dbReference type="Pfam" id="PF01071">
    <property type="entry name" value="GARS_A"/>
    <property type="match status" value="1"/>
</dbReference>
<dbReference type="PANTHER" id="PTHR43472">
    <property type="entry name" value="PHOSPHORIBOSYLAMINE--GLYCINE LIGASE"/>
    <property type="match status" value="1"/>
</dbReference>
<protein>
    <recommendedName>
        <fullName evidence="3">phosphoribosylamine--glycine ligase</fullName>
        <ecNumber evidence="3">6.3.4.13</ecNumber>
    </recommendedName>
    <alternativeName>
        <fullName evidence="9">Glycinamide ribonucleotide synthetase</fullName>
    </alternativeName>
    <alternativeName>
        <fullName evidence="10">Phosphoribosylglycinamide synthetase</fullName>
    </alternativeName>
</protein>
<keyword evidence="14" id="KW-1185">Reference proteome</keyword>
<dbReference type="GO" id="GO:0009113">
    <property type="term" value="P:purine nucleobase biosynthetic process"/>
    <property type="evidence" value="ECO:0007669"/>
    <property type="project" value="InterPro"/>
</dbReference>
<name>A0A918WAH5_9ACTN</name>
<dbReference type="Proteomes" id="UP000644020">
    <property type="component" value="Unassembled WGS sequence"/>
</dbReference>
<dbReference type="GO" id="GO:0006164">
    <property type="term" value="P:purine nucleotide biosynthetic process"/>
    <property type="evidence" value="ECO:0007669"/>
    <property type="project" value="UniProtKB-KW"/>
</dbReference>
<evidence type="ECO:0000256" key="2">
    <source>
        <dbReference type="ARBA" id="ARBA00005174"/>
    </source>
</evidence>
<evidence type="ECO:0000256" key="1">
    <source>
        <dbReference type="ARBA" id="ARBA00001936"/>
    </source>
</evidence>
<evidence type="ECO:0000313" key="14">
    <source>
        <dbReference type="Proteomes" id="UP000644020"/>
    </source>
</evidence>
<dbReference type="GO" id="GO:0005524">
    <property type="term" value="F:ATP binding"/>
    <property type="evidence" value="ECO:0007669"/>
    <property type="project" value="UniProtKB-UniRule"/>
</dbReference>
<dbReference type="SMART" id="SM01209">
    <property type="entry name" value="GARS_A"/>
    <property type="match status" value="1"/>
</dbReference>
<dbReference type="InterPro" id="IPR013815">
    <property type="entry name" value="ATP_grasp_subdomain_1"/>
</dbReference>
<dbReference type="Gene3D" id="3.30.1490.20">
    <property type="entry name" value="ATP-grasp fold, A domain"/>
    <property type="match status" value="1"/>
</dbReference>
<dbReference type="NCBIfam" id="TIGR00877">
    <property type="entry name" value="purD"/>
    <property type="match status" value="1"/>
</dbReference>
<reference evidence="13" key="2">
    <citation type="submission" date="2020-09" db="EMBL/GenBank/DDBJ databases">
        <authorList>
            <person name="Sun Q."/>
            <person name="Ohkuma M."/>
        </authorList>
    </citation>
    <scope>NUCLEOTIDE SEQUENCE</scope>
    <source>
        <strain evidence="13">JCM 4518</strain>
    </source>
</reference>
<evidence type="ECO:0000256" key="5">
    <source>
        <dbReference type="ARBA" id="ARBA00022741"/>
    </source>
</evidence>
<dbReference type="InterPro" id="IPR011054">
    <property type="entry name" value="Rudment_hybrid_motif"/>
</dbReference>
<dbReference type="Gene3D" id="3.30.470.20">
    <property type="entry name" value="ATP-grasp fold, B domain"/>
    <property type="match status" value="1"/>
</dbReference>
<dbReference type="InterPro" id="IPR000115">
    <property type="entry name" value="PRibGlycinamide_synth"/>
</dbReference>
<dbReference type="GO" id="GO:0046872">
    <property type="term" value="F:metal ion binding"/>
    <property type="evidence" value="ECO:0007669"/>
    <property type="project" value="InterPro"/>
</dbReference>
<evidence type="ECO:0000256" key="10">
    <source>
        <dbReference type="ARBA" id="ARBA00042864"/>
    </source>
</evidence>
<dbReference type="AlphaFoldDB" id="A0A918WAH5"/>
<organism evidence="13 14">
    <name type="scientific">Streptomyces termitum</name>
    <dbReference type="NCBI Taxonomy" id="67368"/>
    <lineage>
        <taxon>Bacteria</taxon>
        <taxon>Bacillati</taxon>
        <taxon>Actinomycetota</taxon>
        <taxon>Actinomycetes</taxon>
        <taxon>Kitasatosporales</taxon>
        <taxon>Streptomycetaceae</taxon>
        <taxon>Streptomyces</taxon>
    </lineage>
</organism>
<keyword evidence="6" id="KW-0658">Purine biosynthesis</keyword>